<proteinExistence type="predicted"/>
<reference evidence="2 3" key="1">
    <citation type="journal article" date="2024" name="J Genomics">
        <title>Draft genome sequencing and assembly of Favolaschia claudopus CIRM-BRFM 2984 isolated from oak limbs.</title>
        <authorList>
            <person name="Navarro D."/>
            <person name="Drula E."/>
            <person name="Chaduli D."/>
            <person name="Cazenave R."/>
            <person name="Ahrendt S."/>
            <person name="Wang J."/>
            <person name="Lipzen A."/>
            <person name="Daum C."/>
            <person name="Barry K."/>
            <person name="Grigoriev I.V."/>
            <person name="Favel A."/>
            <person name="Rosso M.N."/>
            <person name="Martin F."/>
        </authorList>
    </citation>
    <scope>NUCLEOTIDE SEQUENCE [LARGE SCALE GENOMIC DNA]</scope>
    <source>
        <strain evidence="2 3">CIRM-BRFM 2984</strain>
    </source>
</reference>
<evidence type="ECO:0000313" key="2">
    <source>
        <dbReference type="EMBL" id="KAK7042351.1"/>
    </source>
</evidence>
<comment type="caution">
    <text evidence="2">The sequence shown here is derived from an EMBL/GenBank/DDBJ whole genome shotgun (WGS) entry which is preliminary data.</text>
</comment>
<feature type="compositionally biased region" description="Polar residues" evidence="1">
    <location>
        <begin position="333"/>
        <end position="352"/>
    </location>
</feature>
<gene>
    <name evidence="2" type="ORF">R3P38DRAFT_2889944</name>
</gene>
<keyword evidence="3" id="KW-1185">Reference proteome</keyword>
<dbReference type="EMBL" id="JAWWNJ010000013">
    <property type="protein sequence ID" value="KAK7042351.1"/>
    <property type="molecule type" value="Genomic_DNA"/>
</dbReference>
<evidence type="ECO:0000256" key="1">
    <source>
        <dbReference type="SAM" id="MobiDB-lite"/>
    </source>
</evidence>
<dbReference type="Proteomes" id="UP001362999">
    <property type="component" value="Unassembled WGS sequence"/>
</dbReference>
<feature type="region of interest" description="Disordered" evidence="1">
    <location>
        <begin position="311"/>
        <end position="352"/>
    </location>
</feature>
<accession>A0AAW0CTA2</accession>
<sequence>MSSLPAATTTPLQIVITDAALAYITSTATADSTSQPFSFSFRNVSSTSIWSTIQDAPDAMCAQLALAGEHVLRTCFLSLALSSDFGGAGTCSRPSGFIATIRDAILIPAIYSALINCSNSNESDYDKKLHWRGPATRPASDAFLLFVAALHVSTDDYDRVLAWFKETFGPLINVAVSAYDESSSSVQQEGNCMPYQPPDYIYAPALELLAQIKAQTQTGDNHFSTSKNIGTPPKSASGYLLNSLQTLQKATRALAFFSAVSAPTTSTRTRSSLTTAAETVAKLAQNTLRITQWKKTGQSKRRPVKSILDIRPHPSSYRNFDNTDSQEEEVPDTNRTQFQAPQQSFSLESDSNLRIPAPFPCRLEHLAMANPSESVTRPWQYTRSVSAFAPSLSNHFMPRSRNINDTDKSFLPQTSRRHSQPPAGILRLPAMRRSSLSFGRASED</sequence>
<organism evidence="2 3">
    <name type="scientific">Favolaschia claudopus</name>
    <dbReference type="NCBI Taxonomy" id="2862362"/>
    <lineage>
        <taxon>Eukaryota</taxon>
        <taxon>Fungi</taxon>
        <taxon>Dikarya</taxon>
        <taxon>Basidiomycota</taxon>
        <taxon>Agaricomycotina</taxon>
        <taxon>Agaricomycetes</taxon>
        <taxon>Agaricomycetidae</taxon>
        <taxon>Agaricales</taxon>
        <taxon>Marasmiineae</taxon>
        <taxon>Mycenaceae</taxon>
        <taxon>Favolaschia</taxon>
    </lineage>
</organism>
<name>A0AAW0CTA2_9AGAR</name>
<dbReference type="AlphaFoldDB" id="A0AAW0CTA2"/>
<evidence type="ECO:0000313" key="3">
    <source>
        <dbReference type="Proteomes" id="UP001362999"/>
    </source>
</evidence>
<protein>
    <submittedName>
        <fullName evidence="2">Uncharacterized protein</fullName>
    </submittedName>
</protein>
<feature type="region of interest" description="Disordered" evidence="1">
    <location>
        <begin position="398"/>
        <end position="431"/>
    </location>
</feature>